<name>A0A151RER5_CAJCA</name>
<evidence type="ECO:0000313" key="1">
    <source>
        <dbReference type="EMBL" id="KYP40987.1"/>
    </source>
</evidence>
<keyword evidence="2" id="KW-1185">Reference proteome</keyword>
<feature type="non-terminal residue" evidence="1">
    <location>
        <position position="1"/>
    </location>
</feature>
<accession>A0A151RER5</accession>
<organism evidence="1 2">
    <name type="scientific">Cajanus cajan</name>
    <name type="common">Pigeon pea</name>
    <name type="synonym">Cajanus indicus</name>
    <dbReference type="NCBI Taxonomy" id="3821"/>
    <lineage>
        <taxon>Eukaryota</taxon>
        <taxon>Viridiplantae</taxon>
        <taxon>Streptophyta</taxon>
        <taxon>Embryophyta</taxon>
        <taxon>Tracheophyta</taxon>
        <taxon>Spermatophyta</taxon>
        <taxon>Magnoliopsida</taxon>
        <taxon>eudicotyledons</taxon>
        <taxon>Gunneridae</taxon>
        <taxon>Pentapetalae</taxon>
        <taxon>rosids</taxon>
        <taxon>fabids</taxon>
        <taxon>Fabales</taxon>
        <taxon>Fabaceae</taxon>
        <taxon>Papilionoideae</taxon>
        <taxon>50 kb inversion clade</taxon>
        <taxon>NPAAA clade</taxon>
        <taxon>indigoferoid/millettioid clade</taxon>
        <taxon>Phaseoleae</taxon>
        <taxon>Cajanus</taxon>
    </lineage>
</organism>
<evidence type="ECO:0000313" key="2">
    <source>
        <dbReference type="Proteomes" id="UP000075243"/>
    </source>
</evidence>
<dbReference type="Proteomes" id="UP000075243">
    <property type="component" value="Unassembled WGS sequence"/>
</dbReference>
<gene>
    <name evidence="1" type="ORF">KK1_037636</name>
</gene>
<proteinExistence type="predicted"/>
<protein>
    <submittedName>
        <fullName evidence="1">Uncharacterized protein</fullName>
    </submittedName>
</protein>
<reference evidence="1" key="1">
    <citation type="journal article" date="2012" name="Nat. Biotechnol.">
        <title>Draft genome sequence of pigeonpea (Cajanus cajan), an orphan legume crop of resource-poor farmers.</title>
        <authorList>
            <person name="Varshney R.K."/>
            <person name="Chen W."/>
            <person name="Li Y."/>
            <person name="Bharti A.K."/>
            <person name="Saxena R.K."/>
            <person name="Schlueter J.A."/>
            <person name="Donoghue M.T."/>
            <person name="Azam S."/>
            <person name="Fan G."/>
            <person name="Whaley A.M."/>
            <person name="Farmer A.D."/>
            <person name="Sheridan J."/>
            <person name="Iwata A."/>
            <person name="Tuteja R."/>
            <person name="Penmetsa R.V."/>
            <person name="Wu W."/>
            <person name="Upadhyaya H.D."/>
            <person name="Yang S.P."/>
            <person name="Shah T."/>
            <person name="Saxena K.B."/>
            <person name="Michael T."/>
            <person name="McCombie W.R."/>
            <person name="Yang B."/>
            <person name="Zhang G."/>
            <person name="Yang H."/>
            <person name="Wang J."/>
            <person name="Spillane C."/>
            <person name="Cook D.R."/>
            <person name="May G.D."/>
            <person name="Xu X."/>
            <person name="Jackson S.A."/>
        </authorList>
    </citation>
    <scope>NUCLEOTIDE SEQUENCE [LARGE SCALE GENOMIC DNA]</scope>
</reference>
<dbReference type="Gramene" id="C.cajan_34804.t">
    <property type="protein sequence ID" value="C.cajan_34804.t"/>
    <property type="gene ID" value="C.cajan_34804"/>
</dbReference>
<dbReference type="AlphaFoldDB" id="A0A151RER5"/>
<sequence length="178" mass="20695">PFWNSMPHYTYIDWSHPDQKIWFVGLDVPSSWRVEDGLYVGLRFHNKVDVQMAVKHYSMNTHQTFCVIESTIFRRVFWTFKQACDAYNFTKPIIQIDGTFFYRKYRGTLLIAISSLSSFSCYKFIQPIHVSLPNCQHSIAKFSGTVVLSPNISLYNVLYIPNFSINLISINKLTSSLS</sequence>
<dbReference type="EMBL" id="KQ483800">
    <property type="protein sequence ID" value="KYP40987.1"/>
    <property type="molecule type" value="Genomic_DNA"/>
</dbReference>